<gene>
    <name evidence="2" type="ORF">GCM10011396_40380</name>
</gene>
<feature type="transmembrane region" description="Helical" evidence="1">
    <location>
        <begin position="49"/>
        <end position="68"/>
    </location>
</feature>
<accession>A0A916UUJ9</accession>
<feature type="transmembrane region" description="Helical" evidence="1">
    <location>
        <begin position="322"/>
        <end position="346"/>
    </location>
</feature>
<comment type="caution">
    <text evidence="2">The sequence shown here is derived from an EMBL/GenBank/DDBJ whole genome shotgun (WGS) entry which is preliminary data.</text>
</comment>
<sequence length="348" mass="38115">METNAASFIRDSGLSHRLWYLAPAFASIFYPLLLAGFTRSVNASDSHFLLSTFMLALVFSVPGLGLYVSLKAGRNAHPGYGELLAKRAALLAIASPPLYTALGVLLYMAGDPVKDSTLWILLWITATVYLAWILSSDKFTQPVGIKIASPRLRVAHGISAVAILLLFLVMHLSNHLSGLISEATHRELMDIFRHVYRARLVEPLIVLLFLFQVASGMSLLAVHSRRGADFYRTLQIASGAYLIFFILGHMNSVFFYARMFAHIQTDWNFATGAPTGLLKDAWNIRLLPHYLLGVFFVLSHLVLGARIIALAHGKDKALTNRLTLAGIAVSALIAIAIILGMAGIHLGH</sequence>
<dbReference type="SUPFAM" id="SSF81343">
    <property type="entry name" value="Fumarate reductase respiratory complex transmembrane subunits"/>
    <property type="match status" value="1"/>
</dbReference>
<feature type="transmembrane region" description="Helical" evidence="1">
    <location>
        <begin position="154"/>
        <end position="172"/>
    </location>
</feature>
<feature type="transmembrane region" description="Helical" evidence="1">
    <location>
        <begin position="234"/>
        <end position="257"/>
    </location>
</feature>
<proteinExistence type="predicted"/>
<keyword evidence="1" id="KW-0472">Membrane</keyword>
<reference evidence="2" key="2">
    <citation type="submission" date="2020-09" db="EMBL/GenBank/DDBJ databases">
        <authorList>
            <person name="Sun Q."/>
            <person name="Zhou Y."/>
        </authorList>
    </citation>
    <scope>NUCLEOTIDE SEQUENCE</scope>
    <source>
        <strain evidence="2">CGMCC 1.10998</strain>
    </source>
</reference>
<name>A0A916UUJ9_9BURK</name>
<dbReference type="RefSeq" id="WP_188567908.1">
    <property type="nucleotide sequence ID" value="NZ_BMED01000004.1"/>
</dbReference>
<evidence type="ECO:0000313" key="3">
    <source>
        <dbReference type="Proteomes" id="UP000637423"/>
    </source>
</evidence>
<feature type="transmembrane region" description="Helical" evidence="1">
    <location>
        <begin position="290"/>
        <end position="310"/>
    </location>
</feature>
<evidence type="ECO:0000313" key="2">
    <source>
        <dbReference type="EMBL" id="GGC89077.1"/>
    </source>
</evidence>
<feature type="transmembrane region" description="Helical" evidence="1">
    <location>
        <begin position="89"/>
        <end position="110"/>
    </location>
</feature>
<dbReference type="Gene3D" id="1.20.1300.10">
    <property type="entry name" value="Fumarate reductase/succinate dehydrogenase, transmembrane subunit"/>
    <property type="match status" value="1"/>
</dbReference>
<organism evidence="2 3">
    <name type="scientific">Undibacterium terreum</name>
    <dbReference type="NCBI Taxonomy" id="1224302"/>
    <lineage>
        <taxon>Bacteria</taxon>
        <taxon>Pseudomonadati</taxon>
        <taxon>Pseudomonadota</taxon>
        <taxon>Betaproteobacteria</taxon>
        <taxon>Burkholderiales</taxon>
        <taxon>Oxalobacteraceae</taxon>
        <taxon>Undibacterium</taxon>
    </lineage>
</organism>
<evidence type="ECO:0000256" key="1">
    <source>
        <dbReference type="SAM" id="Phobius"/>
    </source>
</evidence>
<dbReference type="InterPro" id="IPR034804">
    <property type="entry name" value="SQR/QFR_C/D"/>
</dbReference>
<reference evidence="2" key="1">
    <citation type="journal article" date="2014" name="Int. J. Syst. Evol. Microbiol.">
        <title>Complete genome sequence of Corynebacterium casei LMG S-19264T (=DSM 44701T), isolated from a smear-ripened cheese.</title>
        <authorList>
            <consortium name="US DOE Joint Genome Institute (JGI-PGF)"/>
            <person name="Walter F."/>
            <person name="Albersmeier A."/>
            <person name="Kalinowski J."/>
            <person name="Ruckert C."/>
        </authorList>
    </citation>
    <scope>NUCLEOTIDE SEQUENCE</scope>
    <source>
        <strain evidence="2">CGMCC 1.10998</strain>
    </source>
</reference>
<dbReference type="AlphaFoldDB" id="A0A916UUJ9"/>
<feature type="transmembrane region" description="Helical" evidence="1">
    <location>
        <begin position="116"/>
        <end position="134"/>
    </location>
</feature>
<keyword evidence="1" id="KW-0812">Transmembrane</keyword>
<dbReference type="EMBL" id="BMED01000004">
    <property type="protein sequence ID" value="GGC89077.1"/>
    <property type="molecule type" value="Genomic_DNA"/>
</dbReference>
<keyword evidence="3" id="KW-1185">Reference proteome</keyword>
<protein>
    <submittedName>
        <fullName evidence="2">Uncharacterized protein</fullName>
    </submittedName>
</protein>
<keyword evidence="1" id="KW-1133">Transmembrane helix</keyword>
<dbReference type="GO" id="GO:0016020">
    <property type="term" value="C:membrane"/>
    <property type="evidence" value="ECO:0007669"/>
    <property type="project" value="InterPro"/>
</dbReference>
<feature type="transmembrane region" description="Helical" evidence="1">
    <location>
        <begin position="18"/>
        <end position="37"/>
    </location>
</feature>
<dbReference type="Proteomes" id="UP000637423">
    <property type="component" value="Unassembled WGS sequence"/>
</dbReference>
<feature type="transmembrane region" description="Helical" evidence="1">
    <location>
        <begin position="204"/>
        <end position="222"/>
    </location>
</feature>